<organism evidence="1 2">
    <name type="scientific">Hyalomma asiaticum</name>
    <name type="common">Tick</name>
    <dbReference type="NCBI Taxonomy" id="266040"/>
    <lineage>
        <taxon>Eukaryota</taxon>
        <taxon>Metazoa</taxon>
        <taxon>Ecdysozoa</taxon>
        <taxon>Arthropoda</taxon>
        <taxon>Chelicerata</taxon>
        <taxon>Arachnida</taxon>
        <taxon>Acari</taxon>
        <taxon>Parasitiformes</taxon>
        <taxon>Ixodida</taxon>
        <taxon>Ixodoidea</taxon>
        <taxon>Ixodidae</taxon>
        <taxon>Hyalomminae</taxon>
        <taxon>Hyalomma</taxon>
    </lineage>
</organism>
<proteinExistence type="predicted"/>
<comment type="caution">
    <text evidence="1">The sequence shown here is derived from an EMBL/GenBank/DDBJ whole genome shotgun (WGS) entry which is preliminary data.</text>
</comment>
<keyword evidence="2" id="KW-1185">Reference proteome</keyword>
<sequence length="691" mass="78582">MMKRSDSAFFWEERFIMAHARSQWIVQLHQAFQDDRRLYMVMDYMPGGDLVNLMSNYDVPEHWARFYCAQVVLAVDTVHSMGFVHRDVKPDNMLLDARGHLKLADFGTCMRMDADGLVRSDTAVGTPDYISPEVLKSQGGEGCYGRECDWWSVGVFLYEMLVGDTPFYADSLVGTYGKIMDHANSLSFPEDVEVSPHARHLICSFLTDRYSFFFFSLVAVPPVLPDLSGDDDTSNFDDVDQDETPEEHFPEPKAFAGNHLPFVGFTYSGDYSLLSTAQLHGVDGFNEELIDMQGNGPSPDVLQEEIAQLREAKEEAEQKYRHTLKQLETVSAQNEQATILVSENRELNKKMTLLSHEIKESQRKYETECELRRKAEIKLQELWSKLECEQQSRSQLATASQVASEKASALEKQLWELNDKLKQEADAALKLKKTNAELALSVATRERACQELQETVGALRGQMGSQERDLSNLQIQLDQEKTAWSSRAQELESRRQALQLELERVREREAHALEENHRLSARILEQEKQRAVLELELRNAQNRLDRQACPDKRPGGGGAADDENSAEALAAQLAEERQARQRAEAAVQGREREMSMLTVDYRQLQTQLQRLQGEHRQEADKAQALQAQLDEEVRRRAQLSQQVAQQAQEVARLALRDRQAQAALTEARQAQQAAQEELAKMQTCVTVCFYG</sequence>
<evidence type="ECO:0000313" key="2">
    <source>
        <dbReference type="Proteomes" id="UP000821845"/>
    </source>
</evidence>
<dbReference type="EMBL" id="CM023489">
    <property type="protein sequence ID" value="KAH6923119.1"/>
    <property type="molecule type" value="Genomic_DNA"/>
</dbReference>
<name>A0ACB7RNV5_HYAAI</name>
<evidence type="ECO:0000313" key="1">
    <source>
        <dbReference type="EMBL" id="KAH6923119.1"/>
    </source>
</evidence>
<protein>
    <submittedName>
        <fullName evidence="1">Uncharacterized protein</fullName>
    </submittedName>
</protein>
<accession>A0ACB7RNV5</accession>
<gene>
    <name evidence="1" type="ORF">HPB50_022977</name>
</gene>
<reference evidence="1" key="1">
    <citation type="submission" date="2020-05" db="EMBL/GenBank/DDBJ databases">
        <title>Large-scale comparative analyses of tick genomes elucidate their genetic diversity and vector capacities.</title>
        <authorList>
            <person name="Jia N."/>
            <person name="Wang J."/>
            <person name="Shi W."/>
            <person name="Du L."/>
            <person name="Sun Y."/>
            <person name="Zhan W."/>
            <person name="Jiang J."/>
            <person name="Wang Q."/>
            <person name="Zhang B."/>
            <person name="Ji P."/>
            <person name="Sakyi L.B."/>
            <person name="Cui X."/>
            <person name="Yuan T."/>
            <person name="Jiang B."/>
            <person name="Yang W."/>
            <person name="Lam T.T.-Y."/>
            <person name="Chang Q."/>
            <person name="Ding S."/>
            <person name="Wang X."/>
            <person name="Zhu J."/>
            <person name="Ruan X."/>
            <person name="Zhao L."/>
            <person name="Wei J."/>
            <person name="Que T."/>
            <person name="Du C."/>
            <person name="Cheng J."/>
            <person name="Dai P."/>
            <person name="Han X."/>
            <person name="Huang E."/>
            <person name="Gao Y."/>
            <person name="Liu J."/>
            <person name="Shao H."/>
            <person name="Ye R."/>
            <person name="Li L."/>
            <person name="Wei W."/>
            <person name="Wang X."/>
            <person name="Wang C."/>
            <person name="Yang T."/>
            <person name="Huo Q."/>
            <person name="Li W."/>
            <person name="Guo W."/>
            <person name="Chen H."/>
            <person name="Zhou L."/>
            <person name="Ni X."/>
            <person name="Tian J."/>
            <person name="Zhou Y."/>
            <person name="Sheng Y."/>
            <person name="Liu T."/>
            <person name="Pan Y."/>
            <person name="Xia L."/>
            <person name="Li J."/>
            <person name="Zhao F."/>
            <person name="Cao W."/>
        </authorList>
    </citation>
    <scope>NUCLEOTIDE SEQUENCE</scope>
    <source>
        <strain evidence="1">Hyas-2018</strain>
    </source>
</reference>
<dbReference type="Proteomes" id="UP000821845">
    <property type="component" value="Chromosome 9"/>
</dbReference>